<dbReference type="VEuPathDB" id="AmoebaDB:EIN_372190"/>
<name>A0A0A1UGL7_ENTIV</name>
<feature type="transmembrane region" description="Helical" evidence="1">
    <location>
        <begin position="115"/>
        <end position="134"/>
    </location>
</feature>
<evidence type="ECO:0000313" key="2">
    <source>
        <dbReference type="EMBL" id="ELP92797.1"/>
    </source>
</evidence>
<sequence>MDTSGGDVPNKFLSMSYDWFNDDKSVGIEMTATPKEQSDLTKKVISSVGDLQRPIDVDESKEFNENKKKEHLGVQENKGKEIKVYQDETNTEDNIPCCHEDNYLVKQIYLTQNNAIGLVTMSIIVISGSLFFGLCLDIKEDFQTSFLSFIIPTCLLLCLFTLNWVRRFPLINKVCVVSLIPHFKHARKSLEEHINRHPKAMKYFVAVLNGISFTVSFILTAIYFNLCNTNKSVVMTTMYSFFDFIGDVLGMVLGYCLLFALCFSCCVANVRKTIQFHCLFLPIIPSFVVAYKISQASDSTLRMFSLVFFAVLSVSFFVGFLVLVFLIFFTDKESPIEMKGILAVFPVIVTTLIIVMLTWIILFLPGNKDILPVVINETSDENGRVDGIKIGGFNKLVKYYGNASSYDFQSETIDLSSIVTLPNGYDSSCVEVKGKMFVPVSSGVMDVVFIIHPNAQTTEVVDGYDSLASVLVSHNIAVIITNMTMLNSKHFKHIKPVFGNMNQETSDVLARAVLLLHHMSFIEKVIPQIGRAHLLGHGIGANVIKLAAHLKEYSTLPEFPQVQLPKVKLTFHSLSFVGGTDAVHPIMLKMLRDINTLTISPLSSYTFYNSFKFQDYVEATQNTLQTTLRVFGGTQNRFNKYLPSVDDTSKVWELNTNSLLSEDEHLLILRNTFVSFVFSLIRDGYDNRLINFRNNGFGSQFLVNTYRRKCKNLVDFITTKDLLDYPFEYTTNALFNLDGVSDVSTFKCVQSNCQITFSFNTPIEDVTLLSLDLSADETMNVTCIINNEEVSNVKLDIVQSIKLLKFKQQILPLNQLLQTYQLKPLNTSFSSFTIQFNNTIYFDNFCFQ</sequence>
<proteinExistence type="predicted"/>
<dbReference type="KEGG" id="eiv:EIN_372190"/>
<feature type="transmembrane region" description="Helical" evidence="1">
    <location>
        <begin position="244"/>
        <end position="267"/>
    </location>
</feature>
<keyword evidence="1" id="KW-1133">Transmembrane helix</keyword>
<reference evidence="2 3" key="1">
    <citation type="submission" date="2012-10" db="EMBL/GenBank/DDBJ databases">
        <authorList>
            <person name="Zafar N."/>
            <person name="Inman J."/>
            <person name="Hall N."/>
            <person name="Lorenzi H."/>
            <person name="Caler E."/>
        </authorList>
    </citation>
    <scope>NUCLEOTIDE SEQUENCE [LARGE SCALE GENOMIC DNA]</scope>
    <source>
        <strain evidence="2 3">IP1</strain>
    </source>
</reference>
<feature type="transmembrane region" description="Helical" evidence="1">
    <location>
        <begin position="341"/>
        <end position="364"/>
    </location>
</feature>
<feature type="transmembrane region" description="Helical" evidence="1">
    <location>
        <begin position="306"/>
        <end position="329"/>
    </location>
</feature>
<keyword evidence="3" id="KW-1185">Reference proteome</keyword>
<organism evidence="2 3">
    <name type="scientific">Entamoeba invadens IP1</name>
    <dbReference type="NCBI Taxonomy" id="370355"/>
    <lineage>
        <taxon>Eukaryota</taxon>
        <taxon>Amoebozoa</taxon>
        <taxon>Evosea</taxon>
        <taxon>Archamoebae</taxon>
        <taxon>Mastigamoebida</taxon>
        <taxon>Entamoebidae</taxon>
        <taxon>Entamoeba</taxon>
    </lineage>
</organism>
<accession>A0A0A1UGL7</accession>
<feature type="transmembrane region" description="Helical" evidence="1">
    <location>
        <begin position="203"/>
        <end position="224"/>
    </location>
</feature>
<dbReference type="AlphaFoldDB" id="A0A0A1UGL7"/>
<protein>
    <submittedName>
        <fullName evidence="2">Uncharacterized protein</fullName>
    </submittedName>
</protein>
<evidence type="ECO:0000256" key="1">
    <source>
        <dbReference type="SAM" id="Phobius"/>
    </source>
</evidence>
<dbReference type="GeneID" id="14891670"/>
<feature type="transmembrane region" description="Helical" evidence="1">
    <location>
        <begin position="274"/>
        <end position="294"/>
    </location>
</feature>
<feature type="transmembrane region" description="Helical" evidence="1">
    <location>
        <begin position="146"/>
        <end position="165"/>
    </location>
</feature>
<dbReference type="EMBL" id="KB206332">
    <property type="protein sequence ID" value="ELP92797.1"/>
    <property type="molecule type" value="Genomic_DNA"/>
</dbReference>
<evidence type="ECO:0000313" key="3">
    <source>
        <dbReference type="Proteomes" id="UP000014680"/>
    </source>
</evidence>
<keyword evidence="1" id="KW-0472">Membrane</keyword>
<dbReference type="RefSeq" id="XP_004259568.1">
    <property type="nucleotide sequence ID" value="XM_004259520.1"/>
</dbReference>
<gene>
    <name evidence="2" type="ORF">EIN_372190</name>
</gene>
<keyword evidence="1" id="KW-0812">Transmembrane</keyword>
<dbReference type="Proteomes" id="UP000014680">
    <property type="component" value="Unassembled WGS sequence"/>
</dbReference>